<evidence type="ECO:0000313" key="1">
    <source>
        <dbReference type="EMBL" id="KKL15184.1"/>
    </source>
</evidence>
<gene>
    <name evidence="1" type="ORF">LCGC14_2508130</name>
</gene>
<dbReference type="EMBL" id="LAZR01040159">
    <property type="protein sequence ID" value="KKL15184.1"/>
    <property type="molecule type" value="Genomic_DNA"/>
</dbReference>
<sequence>MPPVQLCQWSANIVLKDRKKYEEEYKKKCIISNRIDYYSLINRQIKSISDNTEGDL</sequence>
<dbReference type="AlphaFoldDB" id="A0A0F9AZX0"/>
<reference evidence="1" key="1">
    <citation type="journal article" date="2015" name="Nature">
        <title>Complex archaea that bridge the gap between prokaryotes and eukaryotes.</title>
        <authorList>
            <person name="Spang A."/>
            <person name="Saw J.H."/>
            <person name="Jorgensen S.L."/>
            <person name="Zaremba-Niedzwiedzka K."/>
            <person name="Martijn J."/>
            <person name="Lind A.E."/>
            <person name="van Eijk R."/>
            <person name="Schleper C."/>
            <person name="Guy L."/>
            <person name="Ettema T.J."/>
        </authorList>
    </citation>
    <scope>NUCLEOTIDE SEQUENCE</scope>
</reference>
<accession>A0A0F9AZX0</accession>
<protein>
    <submittedName>
        <fullName evidence="1">Uncharacterized protein</fullName>
    </submittedName>
</protein>
<proteinExistence type="predicted"/>
<comment type="caution">
    <text evidence="1">The sequence shown here is derived from an EMBL/GenBank/DDBJ whole genome shotgun (WGS) entry which is preliminary data.</text>
</comment>
<name>A0A0F9AZX0_9ZZZZ</name>
<feature type="non-terminal residue" evidence="1">
    <location>
        <position position="56"/>
    </location>
</feature>
<organism evidence="1">
    <name type="scientific">marine sediment metagenome</name>
    <dbReference type="NCBI Taxonomy" id="412755"/>
    <lineage>
        <taxon>unclassified sequences</taxon>
        <taxon>metagenomes</taxon>
        <taxon>ecological metagenomes</taxon>
    </lineage>
</organism>